<comment type="caution">
    <text evidence="1">The sequence shown here is derived from an EMBL/GenBank/DDBJ whole genome shotgun (WGS) entry which is preliminary data.</text>
</comment>
<evidence type="ECO:0000313" key="2">
    <source>
        <dbReference type="Proteomes" id="UP000705983"/>
    </source>
</evidence>
<sequence length="87" mass="9530">MRNDDVIEQATRVLSRAWGNMATNDSLGRQRMLACALADAGLLARTPPSREQIAMAIYEVLDSQYGDFCIPDDAADAVLALMKGQDR</sequence>
<gene>
    <name evidence="1" type="ORF">JVW63_01335</name>
</gene>
<protein>
    <submittedName>
        <fullName evidence="1">Uncharacterized protein</fullName>
    </submittedName>
</protein>
<reference evidence="2" key="1">
    <citation type="submission" date="2021-02" db="EMBL/GenBank/DDBJ databases">
        <title>Leucobacter sp. CX169.</title>
        <authorList>
            <person name="Cheng Y."/>
        </authorList>
    </citation>
    <scope>NUCLEOTIDE SEQUENCE [LARGE SCALE GENOMIC DNA]</scope>
    <source>
        <strain evidence="2">JY899</strain>
    </source>
</reference>
<accession>A0ABS2TCI4</accession>
<dbReference type="EMBL" id="JAFFJS010000001">
    <property type="protein sequence ID" value="MBM9432355.1"/>
    <property type="molecule type" value="Genomic_DNA"/>
</dbReference>
<dbReference type="RefSeq" id="WP_187995929.1">
    <property type="nucleotide sequence ID" value="NZ_JACEXG010000001.1"/>
</dbReference>
<keyword evidence="2" id="KW-1185">Reference proteome</keyword>
<name>A0ABS2TCI4_9ACTO</name>
<evidence type="ECO:0000313" key="1">
    <source>
        <dbReference type="EMBL" id="MBM9432355.1"/>
    </source>
</evidence>
<organism evidence="1 2">
    <name type="scientific">Flaviflexus equikiangi</name>
    <dbReference type="NCBI Taxonomy" id="2758573"/>
    <lineage>
        <taxon>Bacteria</taxon>
        <taxon>Bacillati</taxon>
        <taxon>Actinomycetota</taxon>
        <taxon>Actinomycetes</taxon>
        <taxon>Actinomycetales</taxon>
        <taxon>Actinomycetaceae</taxon>
        <taxon>Flaviflexus</taxon>
    </lineage>
</organism>
<proteinExistence type="predicted"/>
<dbReference type="Proteomes" id="UP000705983">
    <property type="component" value="Unassembled WGS sequence"/>
</dbReference>